<protein>
    <submittedName>
        <fullName evidence="3">Uncharacterized protein</fullName>
    </submittedName>
</protein>
<evidence type="ECO:0000256" key="2">
    <source>
        <dbReference type="SAM" id="Phobius"/>
    </source>
</evidence>
<keyword evidence="2" id="KW-1133">Transmembrane helix</keyword>
<reference evidence="3" key="1">
    <citation type="submission" date="2020-07" db="EMBL/GenBank/DDBJ databases">
        <title>Genome sequence and genetic diversity analysis of an under-domesticated orphan crop, white fonio (Digitaria exilis).</title>
        <authorList>
            <person name="Bennetzen J.L."/>
            <person name="Chen S."/>
            <person name="Ma X."/>
            <person name="Wang X."/>
            <person name="Yssel A.E.J."/>
            <person name="Chaluvadi S.R."/>
            <person name="Johnson M."/>
            <person name="Gangashetty P."/>
            <person name="Hamidou F."/>
            <person name="Sanogo M.D."/>
            <person name="Zwaenepoel A."/>
            <person name="Wallace J."/>
            <person name="Van De Peer Y."/>
            <person name="Van Deynze A."/>
        </authorList>
    </citation>
    <scope>NUCLEOTIDE SEQUENCE</scope>
    <source>
        <tissue evidence="3">Leaves</tissue>
    </source>
</reference>
<dbReference type="Proteomes" id="UP000636709">
    <property type="component" value="Unassembled WGS sequence"/>
</dbReference>
<name>A0A834ZZ73_9POAL</name>
<evidence type="ECO:0000256" key="1">
    <source>
        <dbReference type="SAM" id="MobiDB-lite"/>
    </source>
</evidence>
<dbReference type="OrthoDB" id="695760at2759"/>
<comment type="caution">
    <text evidence="3">The sequence shown here is derived from an EMBL/GenBank/DDBJ whole genome shotgun (WGS) entry which is preliminary data.</text>
</comment>
<feature type="compositionally biased region" description="Pro residues" evidence="1">
    <location>
        <begin position="28"/>
        <end position="37"/>
    </location>
</feature>
<evidence type="ECO:0000313" key="4">
    <source>
        <dbReference type="Proteomes" id="UP000636709"/>
    </source>
</evidence>
<proteinExistence type="predicted"/>
<gene>
    <name evidence="3" type="ORF">HU200_065000</name>
</gene>
<evidence type="ECO:0000313" key="3">
    <source>
        <dbReference type="EMBL" id="KAF8648147.1"/>
    </source>
</evidence>
<feature type="transmembrane region" description="Helical" evidence="2">
    <location>
        <begin position="118"/>
        <end position="137"/>
    </location>
</feature>
<keyword evidence="2" id="KW-0472">Membrane</keyword>
<accession>A0A834ZZ73</accession>
<feature type="transmembrane region" description="Helical" evidence="2">
    <location>
        <begin position="85"/>
        <end position="106"/>
    </location>
</feature>
<feature type="compositionally biased region" description="Polar residues" evidence="1">
    <location>
        <begin position="41"/>
        <end position="50"/>
    </location>
</feature>
<dbReference type="EMBL" id="JACEFO010002818">
    <property type="protein sequence ID" value="KAF8648147.1"/>
    <property type="molecule type" value="Genomic_DNA"/>
</dbReference>
<feature type="region of interest" description="Disordered" evidence="1">
    <location>
        <begin position="1"/>
        <end position="50"/>
    </location>
</feature>
<dbReference type="AlphaFoldDB" id="A0A834ZZ73"/>
<sequence>MEEHERKSCVGNGITGGAGAQRARRRQPPCPLTPPSPKGESPTSPSQIQRQAGNMAAPLALYLRRLTVHAARNGRGPAIGRHQQLLIDYGRVAMLLGAITLTHQLGRSAPAFSNVEPLVVGLILWLLGAALAMLGLVAPRFPRLAAACAEIAAALRYYLLGGL</sequence>
<keyword evidence="4" id="KW-1185">Reference proteome</keyword>
<organism evidence="3 4">
    <name type="scientific">Digitaria exilis</name>
    <dbReference type="NCBI Taxonomy" id="1010633"/>
    <lineage>
        <taxon>Eukaryota</taxon>
        <taxon>Viridiplantae</taxon>
        <taxon>Streptophyta</taxon>
        <taxon>Embryophyta</taxon>
        <taxon>Tracheophyta</taxon>
        <taxon>Spermatophyta</taxon>
        <taxon>Magnoliopsida</taxon>
        <taxon>Liliopsida</taxon>
        <taxon>Poales</taxon>
        <taxon>Poaceae</taxon>
        <taxon>PACMAD clade</taxon>
        <taxon>Panicoideae</taxon>
        <taxon>Panicodae</taxon>
        <taxon>Paniceae</taxon>
        <taxon>Anthephorinae</taxon>
        <taxon>Digitaria</taxon>
    </lineage>
</organism>
<keyword evidence="2" id="KW-0812">Transmembrane</keyword>